<name>A0A8S1IZ57_9CHLO</name>
<evidence type="ECO:0000313" key="2">
    <source>
        <dbReference type="EMBL" id="CAD7700208.1"/>
    </source>
</evidence>
<dbReference type="EMBL" id="CAJHUC010001200">
    <property type="protein sequence ID" value="CAD7700208.1"/>
    <property type="molecule type" value="Genomic_DNA"/>
</dbReference>
<dbReference type="AlphaFoldDB" id="A0A8S1IZ57"/>
<accession>A0A8S1IZ57</accession>
<sequence length="123" mass="13439">MSFAVRNSPAGPIAARRPSPMRSEPGAVRASQVGRRAAPHWTKCRAGDKNGTSDQVVSPFGDGPRESEEKFLDVASVLEEARQLGDDFVFRDNDEGDVWELEGKLTADPVDCEYNPIHSVARV</sequence>
<evidence type="ECO:0000256" key="1">
    <source>
        <dbReference type="SAM" id="MobiDB-lite"/>
    </source>
</evidence>
<dbReference type="Proteomes" id="UP000708148">
    <property type="component" value="Unassembled WGS sequence"/>
</dbReference>
<proteinExistence type="predicted"/>
<comment type="caution">
    <text evidence="2">The sequence shown here is derived from an EMBL/GenBank/DDBJ whole genome shotgun (WGS) entry which is preliminary data.</text>
</comment>
<keyword evidence="3" id="KW-1185">Reference proteome</keyword>
<organism evidence="2 3">
    <name type="scientific">Ostreobium quekettii</name>
    <dbReference type="NCBI Taxonomy" id="121088"/>
    <lineage>
        <taxon>Eukaryota</taxon>
        <taxon>Viridiplantae</taxon>
        <taxon>Chlorophyta</taxon>
        <taxon>core chlorophytes</taxon>
        <taxon>Ulvophyceae</taxon>
        <taxon>TCBD clade</taxon>
        <taxon>Bryopsidales</taxon>
        <taxon>Ostreobineae</taxon>
        <taxon>Ostreobiaceae</taxon>
        <taxon>Ostreobium</taxon>
    </lineage>
</organism>
<evidence type="ECO:0000313" key="3">
    <source>
        <dbReference type="Proteomes" id="UP000708148"/>
    </source>
</evidence>
<protein>
    <submittedName>
        <fullName evidence="2">Uncharacterized protein</fullName>
    </submittedName>
</protein>
<feature type="region of interest" description="Disordered" evidence="1">
    <location>
        <begin position="1"/>
        <end position="66"/>
    </location>
</feature>
<reference evidence="2" key="1">
    <citation type="submission" date="2020-12" db="EMBL/GenBank/DDBJ databases">
        <authorList>
            <person name="Iha C."/>
        </authorList>
    </citation>
    <scope>NUCLEOTIDE SEQUENCE</scope>
</reference>
<gene>
    <name evidence="2" type="ORF">OSTQU699_LOCUS5567</name>
</gene>